<feature type="domain" description="TIL" evidence="4">
    <location>
        <begin position="330"/>
        <end position="385"/>
    </location>
</feature>
<dbReference type="AlphaFoldDB" id="A0A8X6P3U1"/>
<evidence type="ECO:0000313" key="5">
    <source>
        <dbReference type="EMBL" id="GFT45325.1"/>
    </source>
</evidence>
<dbReference type="SUPFAM" id="SSF57567">
    <property type="entry name" value="Serine protease inhibitors"/>
    <property type="match status" value="19"/>
</dbReference>
<feature type="domain" description="TIL" evidence="4">
    <location>
        <begin position="565"/>
        <end position="619"/>
    </location>
</feature>
<feature type="domain" description="TIL" evidence="4">
    <location>
        <begin position="389"/>
        <end position="443"/>
    </location>
</feature>
<organism evidence="5 6">
    <name type="scientific">Nephila pilipes</name>
    <name type="common">Giant wood spider</name>
    <name type="synonym">Nephila maculata</name>
    <dbReference type="NCBI Taxonomy" id="299642"/>
    <lineage>
        <taxon>Eukaryota</taxon>
        <taxon>Metazoa</taxon>
        <taxon>Ecdysozoa</taxon>
        <taxon>Arthropoda</taxon>
        <taxon>Chelicerata</taxon>
        <taxon>Arachnida</taxon>
        <taxon>Araneae</taxon>
        <taxon>Araneomorphae</taxon>
        <taxon>Entelegynae</taxon>
        <taxon>Araneoidea</taxon>
        <taxon>Nephilidae</taxon>
        <taxon>Nephila</taxon>
    </lineage>
</organism>
<comment type="caution">
    <text evidence="5">The sequence shown here is derived from an EMBL/GenBank/DDBJ whole genome shotgun (WGS) entry which is preliminary data.</text>
</comment>
<feature type="signal peptide" evidence="3">
    <location>
        <begin position="1"/>
        <end position="20"/>
    </location>
</feature>
<proteinExistence type="predicted"/>
<dbReference type="PANTHER" id="PTHR23259">
    <property type="entry name" value="RIDDLE"/>
    <property type="match status" value="1"/>
</dbReference>
<dbReference type="EMBL" id="BMAW01110891">
    <property type="protein sequence ID" value="GFT45325.1"/>
    <property type="molecule type" value="Genomic_DNA"/>
</dbReference>
<feature type="domain" description="TIL" evidence="4">
    <location>
        <begin position="857"/>
        <end position="911"/>
    </location>
</feature>
<feature type="domain" description="TIL" evidence="4">
    <location>
        <begin position="798"/>
        <end position="853"/>
    </location>
</feature>
<feature type="domain" description="TIL" evidence="4">
    <location>
        <begin position="29"/>
        <end position="82"/>
    </location>
</feature>
<dbReference type="PANTHER" id="PTHR23259:SF70">
    <property type="entry name" value="ACCESSORY GLAND PROTEIN ACP62F-RELATED"/>
    <property type="match status" value="1"/>
</dbReference>
<keyword evidence="3" id="KW-0732">Signal</keyword>
<keyword evidence="2" id="KW-1015">Disulfide bond</keyword>
<feature type="domain" description="TIL" evidence="4">
    <location>
        <begin position="680"/>
        <end position="736"/>
    </location>
</feature>
<dbReference type="FunFam" id="2.10.25.10:FF:000674">
    <property type="entry name" value="Mucin-2"/>
    <property type="match status" value="1"/>
</dbReference>
<evidence type="ECO:0000313" key="6">
    <source>
        <dbReference type="Proteomes" id="UP000887013"/>
    </source>
</evidence>
<feature type="domain" description="TIL" evidence="4">
    <location>
        <begin position="262"/>
        <end position="312"/>
    </location>
</feature>
<feature type="domain" description="TIL" evidence="4">
    <location>
        <begin position="1032"/>
        <end position="1087"/>
    </location>
</feature>
<feature type="domain" description="TIL" evidence="4">
    <location>
        <begin position="974"/>
        <end position="1028"/>
    </location>
</feature>
<name>A0A8X6P3U1_NEPPI</name>
<evidence type="ECO:0000256" key="3">
    <source>
        <dbReference type="SAM" id="SignalP"/>
    </source>
</evidence>
<gene>
    <name evidence="5" type="primary">Zan_0</name>
    <name evidence="5" type="ORF">NPIL_24791</name>
</gene>
<keyword evidence="1" id="KW-0646">Protease inhibitor</keyword>
<feature type="domain" description="TIL" evidence="4">
    <location>
        <begin position="505"/>
        <end position="561"/>
    </location>
</feature>
<evidence type="ECO:0000259" key="4">
    <source>
        <dbReference type="Pfam" id="PF01826"/>
    </source>
</evidence>
<dbReference type="Proteomes" id="UP000887013">
    <property type="component" value="Unassembled WGS sequence"/>
</dbReference>
<evidence type="ECO:0000256" key="1">
    <source>
        <dbReference type="ARBA" id="ARBA00022690"/>
    </source>
</evidence>
<dbReference type="CDD" id="cd19941">
    <property type="entry name" value="TIL"/>
    <property type="match status" value="19"/>
</dbReference>
<feature type="domain" description="TIL" evidence="4">
    <location>
        <begin position="623"/>
        <end position="676"/>
    </location>
</feature>
<dbReference type="GO" id="GO:0030414">
    <property type="term" value="F:peptidase inhibitor activity"/>
    <property type="evidence" value="ECO:0007669"/>
    <property type="project" value="UniProtKB-KW"/>
</dbReference>
<feature type="domain" description="TIL" evidence="4">
    <location>
        <begin position="915"/>
        <end position="970"/>
    </location>
</feature>
<protein>
    <submittedName>
        <fullName evidence="5">Zonadhesin</fullName>
    </submittedName>
</protein>
<feature type="domain" description="TIL" evidence="4">
    <location>
        <begin position="87"/>
        <end position="141"/>
    </location>
</feature>
<dbReference type="OrthoDB" id="6434172at2759"/>
<feature type="domain" description="TIL" evidence="4">
    <location>
        <begin position="1149"/>
        <end position="1204"/>
    </location>
</feature>
<accession>A0A8X6P3U1</accession>
<keyword evidence="6" id="KW-1185">Reference proteome</keyword>
<feature type="domain" description="TIL" evidence="4">
    <location>
        <begin position="447"/>
        <end position="501"/>
    </location>
</feature>
<feature type="domain" description="TIL" evidence="4">
    <location>
        <begin position="740"/>
        <end position="794"/>
    </location>
</feature>
<reference evidence="5" key="1">
    <citation type="submission" date="2020-08" db="EMBL/GenBank/DDBJ databases">
        <title>Multicomponent nature underlies the extraordinary mechanical properties of spider dragline silk.</title>
        <authorList>
            <person name="Kono N."/>
            <person name="Nakamura H."/>
            <person name="Mori M."/>
            <person name="Yoshida Y."/>
            <person name="Ohtoshi R."/>
            <person name="Malay A.D."/>
            <person name="Moran D.A.P."/>
            <person name="Tomita M."/>
            <person name="Numata K."/>
            <person name="Arakawa K."/>
        </authorList>
    </citation>
    <scope>NUCLEOTIDE SEQUENCE</scope>
</reference>
<dbReference type="InterPro" id="IPR036084">
    <property type="entry name" value="Ser_inhib-like_sf"/>
</dbReference>
<dbReference type="Gene3D" id="2.10.25.10">
    <property type="entry name" value="Laminin"/>
    <property type="match status" value="20"/>
</dbReference>
<evidence type="ECO:0000256" key="2">
    <source>
        <dbReference type="ARBA" id="ARBA00023157"/>
    </source>
</evidence>
<dbReference type="InterPro" id="IPR002919">
    <property type="entry name" value="TIL_dom"/>
</dbReference>
<dbReference type="Pfam" id="PF01826">
    <property type="entry name" value="TIL"/>
    <property type="match status" value="19"/>
</dbReference>
<feature type="chain" id="PRO_5036445778" evidence="3">
    <location>
        <begin position="21"/>
        <end position="1225"/>
    </location>
</feature>
<feature type="domain" description="TIL" evidence="4">
    <location>
        <begin position="204"/>
        <end position="255"/>
    </location>
</feature>
<dbReference type="InterPro" id="IPR051368">
    <property type="entry name" value="SerProtInhib-TIL_Domain"/>
</dbReference>
<sequence>MEIHLLLFLCLGFLLQEGLAQTGNVTVTCGEGEEYQPCRSCENTCEDPFSKRPCQGPCRPGCVCAKGFVRSRDRKCIRPQHCNIPTCGENEEFSECGSSCPLTCSNYQESIFCTKGCTKGCFCKSGYVEGPNKKCILPQNCPIGPCQPNEVASDCVNPCNTCSQRGKCFYEYCNRGCDCQPGCFRNSTGQCVPATKCDARESLCPKQEHYVPCINLCNDCWSRGDCEQTYCQPGCDCNPGLFRDDNGDCIPESQCISEEVACGINEEYTDCVNPCNDCIKQGNCQYVCQYGCDCKKGYFRDSKGVCIPVEQCSAEPGVETKGCRSCRHGCPLNEQFYICKPTCKTTCDNFNDTSAVCSIECNSGCFCKKGFVRGKDGLCVPQTECPRVCGLNEEFSNCGPACPATCSNFGKSVVCTQQCVKGCFCKNGFIRGPQGTCIKPETCPAECGENEVYNQCGPACPPTCITQGQPVSCHHECVRGCFCKPGFVRGPDGKCINPTLCPLVCGKNEEFLQCGSTCPASCGTLSNPRSLPCKKVCVRGCFCKPGFVRGSDGSCIPPTTCPTVCGANEEFKQCGTACPASCTNHTTPRPCPDICVKGCFCLPGYVRGPEGKCILPQSCPVACKEREEYMDCGPPCPFACEDMSKAPCSGPCIKGCFCKKGFVRGPKGKCIIPALCPPVCGKNEEFKRCGTPCPITCANLTSAHSASSSKECVTGCFCKPGYVRGPNNSCILPKDCPAVCGEHEEFKECGTACPTSCANLITPNVCRKQCVRGCFCVPGYIRGPDGKCILPQFCPLVCKENEEFKQCGSACPITCATVANPPAPCPLPCTRGCCCKPGFVRGPDGNCILPALCPVVCGAYEEFKECGTACPATCNNNTVTLPCPAICVKGCFCRDGYVRDPLGKCVLPTSCPVVCKENEEFKQCGSACPHTCDSLSRPPTPCTLQCVKGCFCKPGYVRDPTGKCILPNFCPVVCGENEEFLECGTACPTNCSNRFHERVCAAVCVKGCFCKKGFIRGPGGKCISPTLCPVVCKENEVFQQCGSACQRTCENLGKPLGVCTLQCVKGCFCKPGYVRNQKGLCVLPNFCPVVCGENEEFKECGTACPRTCSNRTEHRPCPAVCVKGCFCRDGYVRDPSGKCVLPRFCPVVCKVNEVFQECGPACPNTCDSLGKSDSPCPARCVKGCFCKSGYVRNRDGNCILPNFCPVGALLSSERGESPTIQSQMK</sequence>
<feature type="domain" description="TIL" evidence="4">
    <location>
        <begin position="1091"/>
        <end position="1145"/>
    </location>
</feature>